<evidence type="ECO:0000259" key="4">
    <source>
        <dbReference type="PROSITE" id="PS50893"/>
    </source>
</evidence>
<organism evidence="5 6">
    <name type="scientific">Paenibacillus turicensis</name>
    <dbReference type="NCBI Taxonomy" id="160487"/>
    <lineage>
        <taxon>Bacteria</taxon>
        <taxon>Bacillati</taxon>
        <taxon>Bacillota</taxon>
        <taxon>Bacilli</taxon>
        <taxon>Bacillales</taxon>
        <taxon>Paenibacillaceae</taxon>
        <taxon>Paenibacillus</taxon>
    </lineage>
</organism>
<dbReference type="Proteomes" id="UP001519272">
    <property type="component" value="Unassembled WGS sequence"/>
</dbReference>
<evidence type="ECO:0000256" key="2">
    <source>
        <dbReference type="ARBA" id="ARBA00022741"/>
    </source>
</evidence>
<comment type="caution">
    <text evidence="5">The sequence shown here is derived from an EMBL/GenBank/DDBJ whole genome shotgun (WGS) entry which is preliminary data.</text>
</comment>
<keyword evidence="6" id="KW-1185">Reference proteome</keyword>
<keyword evidence="2" id="KW-0547">Nucleotide-binding</keyword>
<dbReference type="InterPro" id="IPR050763">
    <property type="entry name" value="ABC_transporter_ATP-binding"/>
</dbReference>
<evidence type="ECO:0000313" key="5">
    <source>
        <dbReference type="EMBL" id="MBP1906565.1"/>
    </source>
</evidence>
<reference evidence="5 6" key="1">
    <citation type="submission" date="2021-03" db="EMBL/GenBank/DDBJ databases">
        <title>Genomic Encyclopedia of Type Strains, Phase IV (KMG-IV): sequencing the most valuable type-strain genomes for metagenomic binning, comparative biology and taxonomic classification.</title>
        <authorList>
            <person name="Goeker M."/>
        </authorList>
    </citation>
    <scope>NUCLEOTIDE SEQUENCE [LARGE SCALE GENOMIC DNA]</scope>
    <source>
        <strain evidence="5 6">DSM 14349</strain>
    </source>
</reference>
<dbReference type="Gene3D" id="3.40.50.300">
    <property type="entry name" value="P-loop containing nucleotide triphosphate hydrolases"/>
    <property type="match status" value="1"/>
</dbReference>
<keyword evidence="1" id="KW-0813">Transport</keyword>
<sequence>MNHVIELTQVSKKFKDKQAVNNISFQIPQGSITAILGPNGAGKTTTLSMMLGLMEPTSGKVNILGHTPSSPLVREKIGVMLQEVSVMDSLRIHELLTLVRSYYHNPLSMEQLIKLTRFSQTDLNRFTDKLSGGQKRSLNFALALAGNPDILFFDEPTVGLDTTARRHFWEDTRKLASQGKTIIFSTHYLQEADDAADRILLFNQGKIVADDTPANIKAKLMQRTVSFLPQQINNDELYAQLEALFSDDGYHEQQGRIVIPTQNSDDLLRCIFKHELPVYDIQINEGRLDEAFEQLTIEPRGEQ</sequence>
<dbReference type="InterPro" id="IPR003439">
    <property type="entry name" value="ABC_transporter-like_ATP-bd"/>
</dbReference>
<dbReference type="GO" id="GO:0005524">
    <property type="term" value="F:ATP binding"/>
    <property type="evidence" value="ECO:0007669"/>
    <property type="project" value="UniProtKB-KW"/>
</dbReference>
<dbReference type="PROSITE" id="PS50893">
    <property type="entry name" value="ABC_TRANSPORTER_2"/>
    <property type="match status" value="1"/>
</dbReference>
<name>A0ABS4FVK3_9BACL</name>
<dbReference type="EMBL" id="JAGGKG010000016">
    <property type="protein sequence ID" value="MBP1906565.1"/>
    <property type="molecule type" value="Genomic_DNA"/>
</dbReference>
<dbReference type="SUPFAM" id="SSF52540">
    <property type="entry name" value="P-loop containing nucleoside triphosphate hydrolases"/>
    <property type="match status" value="1"/>
</dbReference>
<accession>A0ABS4FVK3</accession>
<dbReference type="RefSeq" id="WP_210090157.1">
    <property type="nucleotide sequence ID" value="NZ_JAGGKG010000016.1"/>
</dbReference>
<evidence type="ECO:0000256" key="1">
    <source>
        <dbReference type="ARBA" id="ARBA00022448"/>
    </source>
</evidence>
<gene>
    <name evidence="5" type="ORF">J2Z32_003227</name>
</gene>
<dbReference type="PANTHER" id="PTHR42711:SF17">
    <property type="entry name" value="ABC TRANSPORTER ATP-BINDING PROTEIN"/>
    <property type="match status" value="1"/>
</dbReference>
<dbReference type="PANTHER" id="PTHR42711">
    <property type="entry name" value="ABC TRANSPORTER ATP-BINDING PROTEIN"/>
    <property type="match status" value="1"/>
</dbReference>
<dbReference type="InterPro" id="IPR027417">
    <property type="entry name" value="P-loop_NTPase"/>
</dbReference>
<feature type="domain" description="ABC transporter" evidence="4">
    <location>
        <begin position="5"/>
        <end position="229"/>
    </location>
</feature>
<evidence type="ECO:0000256" key="3">
    <source>
        <dbReference type="ARBA" id="ARBA00022840"/>
    </source>
</evidence>
<protein>
    <submittedName>
        <fullName evidence="5">ABC-2 type transport system ATP-binding protein</fullName>
    </submittedName>
</protein>
<dbReference type="InterPro" id="IPR003593">
    <property type="entry name" value="AAA+_ATPase"/>
</dbReference>
<dbReference type="CDD" id="cd03230">
    <property type="entry name" value="ABC_DR_subfamily_A"/>
    <property type="match status" value="1"/>
</dbReference>
<dbReference type="Pfam" id="PF00005">
    <property type="entry name" value="ABC_tran"/>
    <property type="match status" value="1"/>
</dbReference>
<evidence type="ECO:0000313" key="6">
    <source>
        <dbReference type="Proteomes" id="UP001519272"/>
    </source>
</evidence>
<proteinExistence type="predicted"/>
<dbReference type="SMART" id="SM00382">
    <property type="entry name" value="AAA"/>
    <property type="match status" value="1"/>
</dbReference>
<keyword evidence="3 5" id="KW-0067">ATP-binding</keyword>